<gene>
    <name evidence="5" type="ORF">BN997_01457</name>
</gene>
<dbReference type="PANTHER" id="PTHR46797">
    <property type="entry name" value="HTH-TYPE TRANSCRIPTIONAL REGULATOR"/>
    <property type="match status" value="1"/>
</dbReference>
<keyword evidence="6" id="KW-1185">Reference proteome</keyword>
<dbReference type="Pfam" id="PF07883">
    <property type="entry name" value="Cupin_2"/>
    <property type="match status" value="1"/>
</dbReference>
<dbReference type="CDD" id="cd00093">
    <property type="entry name" value="HTH_XRE"/>
    <property type="match status" value="1"/>
</dbReference>
<dbReference type="AlphaFoldDB" id="A0A0A1MPR0"/>
<sequence length="184" mass="21018">MKEITEYISKNLQTIRKERGLSLDKTAKLTEVSKAMLAQIERGDSAPTVTTLWKIANGLKVSFSSLISQQTNPIRVIKKQDRYLVTEAENHYRVHAAVPFSPEKQFEVFMVELDPENEHKSSPHNPGVEEHVFVQEGQLEMDIDGTVEKIEEGEAIIFDGNQIHIYRNIGDKILHLLVLIYYAK</sequence>
<dbReference type="Gene3D" id="1.10.260.40">
    <property type="entry name" value="lambda repressor-like DNA-binding domains"/>
    <property type="match status" value="1"/>
</dbReference>
<dbReference type="STRING" id="545501.BN997_01457"/>
<dbReference type="Pfam" id="PF01381">
    <property type="entry name" value="HTH_3"/>
    <property type="match status" value="1"/>
</dbReference>
<keyword evidence="1" id="KW-0805">Transcription regulation</keyword>
<evidence type="ECO:0000256" key="3">
    <source>
        <dbReference type="ARBA" id="ARBA00023163"/>
    </source>
</evidence>
<evidence type="ECO:0000313" key="5">
    <source>
        <dbReference type="EMBL" id="CEI81622.1"/>
    </source>
</evidence>
<reference evidence="5 6" key="1">
    <citation type="submission" date="2014-11" db="EMBL/GenBank/DDBJ databases">
        <authorList>
            <person name="Urmite Genomes Urmite Genomes"/>
        </authorList>
    </citation>
    <scope>NUCLEOTIDE SEQUENCE [LARGE SCALE GENOMIC DNA]</scope>
    <source>
        <strain evidence="5 6">Oc5</strain>
    </source>
</reference>
<keyword evidence="3" id="KW-0804">Transcription</keyword>
<evidence type="ECO:0000259" key="4">
    <source>
        <dbReference type="PROSITE" id="PS50943"/>
    </source>
</evidence>
<dbReference type="GO" id="GO:0003700">
    <property type="term" value="F:DNA-binding transcription factor activity"/>
    <property type="evidence" value="ECO:0007669"/>
    <property type="project" value="TreeGrafter"/>
</dbReference>
<dbReference type="Gene3D" id="2.60.120.10">
    <property type="entry name" value="Jelly Rolls"/>
    <property type="match status" value="1"/>
</dbReference>
<dbReference type="RefSeq" id="WP_042530876.1">
    <property type="nucleotide sequence ID" value="NZ_CDGG01000001.1"/>
</dbReference>
<name>A0A0A1MPR0_9BACI</name>
<dbReference type="PANTHER" id="PTHR46797:SF23">
    <property type="entry name" value="HTH-TYPE TRANSCRIPTIONAL REGULATOR SUTR"/>
    <property type="match status" value="1"/>
</dbReference>
<proteinExistence type="predicted"/>
<dbReference type="EMBL" id="CDGG01000001">
    <property type="protein sequence ID" value="CEI81622.1"/>
    <property type="molecule type" value="Genomic_DNA"/>
</dbReference>
<dbReference type="SUPFAM" id="SSF47413">
    <property type="entry name" value="lambda repressor-like DNA-binding domains"/>
    <property type="match status" value="1"/>
</dbReference>
<dbReference type="InterPro" id="IPR050807">
    <property type="entry name" value="TransReg_Diox_bact_type"/>
</dbReference>
<dbReference type="InterPro" id="IPR013096">
    <property type="entry name" value="Cupin_2"/>
</dbReference>
<keyword evidence="2 5" id="KW-0238">DNA-binding</keyword>
<accession>A0A0A1MPR0</accession>
<evidence type="ECO:0000313" key="6">
    <source>
        <dbReference type="Proteomes" id="UP000040453"/>
    </source>
</evidence>
<dbReference type="InterPro" id="IPR001387">
    <property type="entry name" value="Cro/C1-type_HTH"/>
</dbReference>
<dbReference type="InterPro" id="IPR010982">
    <property type="entry name" value="Lambda_DNA-bd_dom_sf"/>
</dbReference>
<feature type="domain" description="HTH cro/C1-type" evidence="4">
    <location>
        <begin position="12"/>
        <end position="66"/>
    </location>
</feature>
<dbReference type="OrthoDB" id="9781521at2"/>
<protein>
    <submittedName>
        <fullName evidence="5">DNA-binding transcriptional repressor PuuR</fullName>
    </submittedName>
</protein>
<dbReference type="InterPro" id="IPR014710">
    <property type="entry name" value="RmlC-like_jellyroll"/>
</dbReference>
<dbReference type="Proteomes" id="UP000040453">
    <property type="component" value="Unassembled WGS sequence"/>
</dbReference>
<organism evidence="5 6">
    <name type="scientific">Oceanobacillus oncorhynchi</name>
    <dbReference type="NCBI Taxonomy" id="545501"/>
    <lineage>
        <taxon>Bacteria</taxon>
        <taxon>Bacillati</taxon>
        <taxon>Bacillota</taxon>
        <taxon>Bacilli</taxon>
        <taxon>Bacillales</taxon>
        <taxon>Bacillaceae</taxon>
        <taxon>Oceanobacillus</taxon>
    </lineage>
</organism>
<dbReference type="PROSITE" id="PS50943">
    <property type="entry name" value="HTH_CROC1"/>
    <property type="match status" value="1"/>
</dbReference>
<dbReference type="SUPFAM" id="SSF51182">
    <property type="entry name" value="RmlC-like cupins"/>
    <property type="match status" value="1"/>
</dbReference>
<dbReference type="GO" id="GO:0003677">
    <property type="term" value="F:DNA binding"/>
    <property type="evidence" value="ECO:0007669"/>
    <property type="project" value="UniProtKB-KW"/>
</dbReference>
<dbReference type="InterPro" id="IPR011051">
    <property type="entry name" value="RmlC_Cupin_sf"/>
</dbReference>
<dbReference type="GO" id="GO:0005829">
    <property type="term" value="C:cytosol"/>
    <property type="evidence" value="ECO:0007669"/>
    <property type="project" value="TreeGrafter"/>
</dbReference>
<evidence type="ECO:0000256" key="1">
    <source>
        <dbReference type="ARBA" id="ARBA00023015"/>
    </source>
</evidence>
<evidence type="ECO:0000256" key="2">
    <source>
        <dbReference type="ARBA" id="ARBA00023125"/>
    </source>
</evidence>
<dbReference type="SMART" id="SM00530">
    <property type="entry name" value="HTH_XRE"/>
    <property type="match status" value="1"/>
</dbReference>
<dbReference type="CDD" id="cd02209">
    <property type="entry name" value="cupin_XRE_C"/>
    <property type="match status" value="1"/>
</dbReference>